<comment type="caution">
    <text evidence="11">The sequence shown here is derived from an EMBL/GenBank/DDBJ whole genome shotgun (WGS) entry which is preliminary data.</text>
</comment>
<dbReference type="CDD" id="cd06261">
    <property type="entry name" value="TM_PBP2"/>
    <property type="match status" value="1"/>
</dbReference>
<keyword evidence="12" id="KW-1185">Reference proteome</keyword>
<evidence type="ECO:0000256" key="9">
    <source>
        <dbReference type="RuleBase" id="RU363032"/>
    </source>
</evidence>
<feature type="transmembrane region" description="Helical" evidence="9">
    <location>
        <begin position="214"/>
        <end position="238"/>
    </location>
</feature>
<evidence type="ECO:0000256" key="8">
    <source>
        <dbReference type="ARBA" id="ARBA00035652"/>
    </source>
</evidence>
<keyword evidence="5 9" id="KW-1133">Transmembrane helix</keyword>
<keyword evidence="2 9" id="KW-0813">Transport</keyword>
<organism evidence="11 12">
    <name type="scientific">Croceifilum oryzae</name>
    <dbReference type="NCBI Taxonomy" id="1553429"/>
    <lineage>
        <taxon>Bacteria</taxon>
        <taxon>Bacillati</taxon>
        <taxon>Bacillota</taxon>
        <taxon>Bacilli</taxon>
        <taxon>Bacillales</taxon>
        <taxon>Thermoactinomycetaceae</taxon>
        <taxon>Croceifilum</taxon>
    </lineage>
</organism>
<comment type="subcellular location">
    <subcellularLocation>
        <location evidence="9">Cell membrane</location>
        <topology evidence="9">Multi-pass membrane protein</topology>
    </subcellularLocation>
    <subcellularLocation>
        <location evidence="1">Membrane</location>
        <topology evidence="1">Multi-pass membrane protein</topology>
    </subcellularLocation>
</comment>
<protein>
    <submittedName>
        <fullName evidence="11">Glycine betaine/proline transport system substrate-binding protein</fullName>
    </submittedName>
</protein>
<dbReference type="GO" id="GO:0015871">
    <property type="term" value="P:choline transport"/>
    <property type="evidence" value="ECO:0007669"/>
    <property type="project" value="TreeGrafter"/>
</dbReference>
<dbReference type="GO" id="GO:0031460">
    <property type="term" value="P:glycine betaine transport"/>
    <property type="evidence" value="ECO:0007669"/>
    <property type="project" value="TreeGrafter"/>
</dbReference>
<dbReference type="InterPro" id="IPR035906">
    <property type="entry name" value="MetI-like_sf"/>
</dbReference>
<dbReference type="AlphaFoldDB" id="A0AAJ1WV38"/>
<evidence type="ECO:0000256" key="1">
    <source>
        <dbReference type="ARBA" id="ARBA00004141"/>
    </source>
</evidence>
<dbReference type="EMBL" id="JAUSUV010000014">
    <property type="protein sequence ID" value="MDQ0418601.1"/>
    <property type="molecule type" value="Genomic_DNA"/>
</dbReference>
<dbReference type="Gene3D" id="3.40.190.100">
    <property type="entry name" value="Glycine betaine-binding periplasmic protein, domain 2"/>
    <property type="match status" value="1"/>
</dbReference>
<dbReference type="InterPro" id="IPR000515">
    <property type="entry name" value="MetI-like"/>
</dbReference>
<evidence type="ECO:0000313" key="11">
    <source>
        <dbReference type="EMBL" id="MDQ0418601.1"/>
    </source>
</evidence>
<dbReference type="SUPFAM" id="SSF53850">
    <property type="entry name" value="Periplasmic binding protein-like II"/>
    <property type="match status" value="1"/>
</dbReference>
<dbReference type="Pfam" id="PF04069">
    <property type="entry name" value="OpuAC"/>
    <property type="match status" value="1"/>
</dbReference>
<dbReference type="Gene3D" id="3.10.105.10">
    <property type="entry name" value="Dipeptide-binding Protein, Domain 3"/>
    <property type="match status" value="2"/>
</dbReference>
<dbReference type="PROSITE" id="PS50928">
    <property type="entry name" value="ABC_TM1"/>
    <property type="match status" value="1"/>
</dbReference>
<evidence type="ECO:0000256" key="3">
    <source>
        <dbReference type="ARBA" id="ARBA00022475"/>
    </source>
</evidence>
<reference evidence="11 12" key="1">
    <citation type="submission" date="2023-07" db="EMBL/GenBank/DDBJ databases">
        <title>Genomic Encyclopedia of Type Strains, Phase IV (KMG-IV): sequencing the most valuable type-strain genomes for metagenomic binning, comparative biology and taxonomic classification.</title>
        <authorList>
            <person name="Goeker M."/>
        </authorList>
    </citation>
    <scope>NUCLEOTIDE SEQUENCE [LARGE SCALE GENOMIC DNA]</scope>
    <source>
        <strain evidence="11 12">DSM 46876</strain>
    </source>
</reference>
<accession>A0AAJ1WV38</accession>
<evidence type="ECO:0000256" key="5">
    <source>
        <dbReference type="ARBA" id="ARBA00022989"/>
    </source>
</evidence>
<evidence type="ECO:0000256" key="7">
    <source>
        <dbReference type="ARBA" id="ARBA00035642"/>
    </source>
</evidence>
<sequence>MIPKIPLAEWIEWLVNWLQDHFDPVFQIIKNMIEPTVTFFTRILTVLPPLAMISILIFFILWLTQIWTAVLSLAGLLLIWNLGYWDESIQTLSLVLTSTLIAIIIGIPLGLWSGRNDRVQAFLKPILDFMQTMPAFVYLIPAVFFFSLGTVPGVIASVIFAMPPTIRFTSLGLRQVPIDLKEAAEAFGATTRQKLTKVEIPLARQTILAGVNQTIMLSLSMVVTASMIGAEGIGAVVLESITRLKVGIGFESGLAIVIIAIILDRLTQNLNQNRMETGSRHRQIPLLAKTRKWAAPVAVLTVLALTITSYAQSGVKRNEIKLIYVNWVSEEASTYTLKNILEKEGFPVKLIRVDAGPMYDAIATGNADAMLAAWLPTTGAQYYDRYKKDLVNLGVNLEKTRIGLVVPKYVNINSIEELASHKDQFDQKIIGIDPGSGTMLLAKETIKQYNLGMKLLEGSDAAMVAELDRAYKKKKPIVITGWTPHWMFLKYDLKYLDDPKKTFGEPENIYTIVRKGFKEDQPEACKMIDQFFWTTRDMEEVMLDVANGMTPDQAAKKWIEKHPNQVAEITAGVQKNK</sequence>
<comment type="similarity">
    <text evidence="8">In the N-terminal section; belongs to the binding-protein-dependent transport system permease family.</text>
</comment>
<dbReference type="PANTHER" id="PTHR47737:SF1">
    <property type="entry name" value="GLYCINE BETAINE_PROLINE BETAINE TRANSPORT SYSTEM PERMEASE PROTEIN PROW"/>
    <property type="match status" value="1"/>
</dbReference>
<feature type="transmembrane region" description="Helical" evidence="9">
    <location>
        <begin position="293"/>
        <end position="311"/>
    </location>
</feature>
<feature type="transmembrane region" description="Helical" evidence="9">
    <location>
        <begin position="39"/>
        <end position="60"/>
    </location>
</feature>
<proteinExistence type="inferred from homology"/>
<dbReference type="Pfam" id="PF00528">
    <property type="entry name" value="BPD_transp_1"/>
    <property type="match status" value="1"/>
</dbReference>
<keyword evidence="3" id="KW-1003">Cell membrane</keyword>
<dbReference type="Proteomes" id="UP001238450">
    <property type="component" value="Unassembled WGS sequence"/>
</dbReference>
<dbReference type="RefSeq" id="WP_307254442.1">
    <property type="nucleotide sequence ID" value="NZ_JAUSUV010000014.1"/>
</dbReference>
<gene>
    <name evidence="11" type="ORF">J2Z48_002804</name>
</gene>
<evidence type="ECO:0000313" key="12">
    <source>
        <dbReference type="Proteomes" id="UP001238450"/>
    </source>
</evidence>
<dbReference type="FunFam" id="1.10.3720.10:FF:000001">
    <property type="entry name" value="Glycine betaine ABC transporter, permease"/>
    <property type="match status" value="1"/>
</dbReference>
<dbReference type="SUPFAM" id="SSF161098">
    <property type="entry name" value="MetI-like"/>
    <property type="match status" value="1"/>
</dbReference>
<dbReference type="CDD" id="cd13639">
    <property type="entry name" value="PBP2_OpuAC_like"/>
    <property type="match status" value="1"/>
</dbReference>
<feature type="transmembrane region" description="Helical" evidence="9">
    <location>
        <begin position="66"/>
        <end position="85"/>
    </location>
</feature>
<dbReference type="Gene3D" id="1.10.3720.10">
    <property type="entry name" value="MetI-like"/>
    <property type="match status" value="1"/>
</dbReference>
<evidence type="ECO:0000256" key="6">
    <source>
        <dbReference type="ARBA" id="ARBA00023136"/>
    </source>
</evidence>
<dbReference type="PANTHER" id="PTHR47737">
    <property type="entry name" value="GLYCINE BETAINE/PROLINE BETAINE TRANSPORT SYSTEM PERMEASE PROTEIN PROW"/>
    <property type="match status" value="1"/>
</dbReference>
<feature type="transmembrane region" description="Helical" evidence="9">
    <location>
        <begin position="92"/>
        <end position="115"/>
    </location>
</feature>
<feature type="domain" description="ABC transmembrane type-1" evidence="10">
    <location>
        <begin position="88"/>
        <end position="267"/>
    </location>
</feature>
<evidence type="ECO:0000256" key="2">
    <source>
        <dbReference type="ARBA" id="ARBA00022448"/>
    </source>
</evidence>
<keyword evidence="4 9" id="KW-0812">Transmembrane</keyword>
<dbReference type="GO" id="GO:0043190">
    <property type="term" value="C:ATP-binding cassette (ABC) transporter complex"/>
    <property type="evidence" value="ECO:0007669"/>
    <property type="project" value="InterPro"/>
</dbReference>
<evidence type="ECO:0000259" key="10">
    <source>
        <dbReference type="PROSITE" id="PS50928"/>
    </source>
</evidence>
<comment type="similarity">
    <text evidence="9">Belongs to the binding-protein-dependent transport system permease family.</text>
</comment>
<feature type="transmembrane region" description="Helical" evidence="9">
    <location>
        <begin position="135"/>
        <end position="161"/>
    </location>
</feature>
<dbReference type="GO" id="GO:0005275">
    <property type="term" value="F:amine transmembrane transporter activity"/>
    <property type="evidence" value="ECO:0007669"/>
    <property type="project" value="TreeGrafter"/>
</dbReference>
<evidence type="ECO:0000256" key="4">
    <source>
        <dbReference type="ARBA" id="ARBA00022692"/>
    </source>
</evidence>
<name>A0AAJ1WV38_9BACL</name>
<comment type="similarity">
    <text evidence="7">In the C-terminal section; belongs to the OsmX family.</text>
</comment>
<feature type="transmembrane region" description="Helical" evidence="9">
    <location>
        <begin position="244"/>
        <end position="263"/>
    </location>
</feature>
<keyword evidence="6 9" id="KW-0472">Membrane</keyword>
<dbReference type="InterPro" id="IPR007210">
    <property type="entry name" value="ABC_Gly_betaine_transp_sub-bd"/>
</dbReference>
<dbReference type="GO" id="GO:0015226">
    <property type="term" value="F:carnitine transmembrane transporter activity"/>
    <property type="evidence" value="ECO:0007669"/>
    <property type="project" value="TreeGrafter"/>
</dbReference>